<evidence type="ECO:0000313" key="2">
    <source>
        <dbReference type="Proteomes" id="UP000569005"/>
    </source>
</evidence>
<gene>
    <name evidence="1" type="ORF">HDF13_000169</name>
</gene>
<accession>A0ACC5NTR1</accession>
<protein>
    <submittedName>
        <fullName evidence="1">Uncharacterized protein</fullName>
    </submittedName>
</protein>
<reference evidence="1" key="1">
    <citation type="submission" date="2020-08" db="EMBL/GenBank/DDBJ databases">
        <title>Genomic Encyclopedia of Type Strains, Phase IV (KMG-V): Genome sequencing to study the core and pangenomes of soil and plant-associated prokaryotes.</title>
        <authorList>
            <person name="Whitman W."/>
        </authorList>
    </citation>
    <scope>NUCLEOTIDE SEQUENCE</scope>
    <source>
        <strain evidence="1">M8UP15</strain>
    </source>
</reference>
<sequence length="498" mass="55616">MTKNVLACILGTFFMTLCSVAIQGQVASTPYEKLKLPSGERFPVSEASLVRLRDNPSKQNLAKMRAHAWDLFAGLTGSQPIWQTWYSKCDVRLESCNEQGQQNNPGVHREVLSFEVPVQLINQLSAISTFTDRQVTPNFDSDSLRSALTTLAINFRKHPQFASVLYNREAANHIKTNCIYDRAANAKTNLPRKCPPMPTAPGKIVPFKRGAIILKTSWERVTPDDHSIGELWTWKPALWNRIQKANASQPEVNSFQVSNVRINLASKADCEDRDYDDAEVVPLKCFYTFRLTQEDVTALGAFPPHLTAISDNGVIVGDYLVLVAVHVTTKEIPDWVWATFWWDNHGTTDSRAAGRPSNIMPQWRHFLMDTTLSGTTPLEEDRGPKICFNPYLETSIPNGPISNCLQCHGKAAYGPKSTVQPYDLGILGRDGTALASGSALLPNYMDNRVQTDFIWSLSEAQDPNVRALVNLFGMRLHDLHLEDLRLKGLTTAPPLEPN</sequence>
<dbReference type="Proteomes" id="UP000569005">
    <property type="component" value="Unassembled WGS sequence"/>
</dbReference>
<organism evidence="1 2">
    <name type="scientific">Tunturiibacter gelidiferens</name>
    <dbReference type="NCBI Taxonomy" id="3069689"/>
    <lineage>
        <taxon>Bacteria</taxon>
        <taxon>Pseudomonadati</taxon>
        <taxon>Acidobacteriota</taxon>
        <taxon>Terriglobia</taxon>
        <taxon>Terriglobales</taxon>
        <taxon>Acidobacteriaceae</taxon>
        <taxon>Tunturiibacter</taxon>
    </lineage>
</organism>
<name>A0ACC5NTR1_9BACT</name>
<dbReference type="EMBL" id="JACHEA010000001">
    <property type="protein sequence ID" value="MBB5337836.1"/>
    <property type="molecule type" value="Genomic_DNA"/>
</dbReference>
<comment type="caution">
    <text evidence="1">The sequence shown here is derived from an EMBL/GenBank/DDBJ whole genome shotgun (WGS) entry which is preliminary data.</text>
</comment>
<proteinExistence type="predicted"/>
<evidence type="ECO:0000313" key="1">
    <source>
        <dbReference type="EMBL" id="MBB5337836.1"/>
    </source>
</evidence>
<keyword evidence="2" id="KW-1185">Reference proteome</keyword>